<evidence type="ECO:0000313" key="3">
    <source>
        <dbReference type="Proteomes" id="UP000199648"/>
    </source>
</evidence>
<dbReference type="AlphaFoldDB" id="A0A1G5PTN1"/>
<dbReference type="Gene3D" id="1.10.490.110">
    <property type="entry name" value="Uncharacterized conserved protein DUF2267"/>
    <property type="match status" value="1"/>
</dbReference>
<reference evidence="2 3" key="1">
    <citation type="submission" date="2016-10" db="EMBL/GenBank/DDBJ databases">
        <authorList>
            <person name="de Groot N.N."/>
        </authorList>
    </citation>
    <scope>NUCLEOTIDE SEQUENCE [LARGE SCALE GENOMIC DNA]</scope>
    <source>
        <strain evidence="2 3">HLD2</strain>
    </source>
</reference>
<organism evidence="2 3">
    <name type="scientific">Thiohalomonas denitrificans</name>
    <dbReference type="NCBI Taxonomy" id="415747"/>
    <lineage>
        <taxon>Bacteria</taxon>
        <taxon>Pseudomonadati</taxon>
        <taxon>Pseudomonadota</taxon>
        <taxon>Gammaproteobacteria</taxon>
        <taxon>Thiohalomonadales</taxon>
        <taxon>Thiohalomonadaceae</taxon>
        <taxon>Thiohalomonas</taxon>
    </lineage>
</organism>
<protein>
    <submittedName>
        <fullName evidence="2">Uncharacterized conserved protein, DUF2267 family</fullName>
    </submittedName>
</protein>
<sequence length="125" mass="13551">MDTEEFLTRIQERAGLGDASAALHAGRATISTLAEQLTGQEASYLASLLPPELAHLLEAPLLERERLDPEVFFQRVSEREGVSLEQAREHARAVLGVVAESVPSEEEEPEAGNTAGSRPPDGRLH</sequence>
<dbReference type="EMBL" id="FMWD01000002">
    <property type="protein sequence ID" value="SCZ52767.1"/>
    <property type="molecule type" value="Genomic_DNA"/>
</dbReference>
<keyword evidence="3" id="KW-1185">Reference proteome</keyword>
<dbReference type="Proteomes" id="UP000199648">
    <property type="component" value="Unassembled WGS sequence"/>
</dbReference>
<dbReference type="InterPro" id="IPR018727">
    <property type="entry name" value="DUF2267"/>
</dbReference>
<dbReference type="OrthoDB" id="952780at2"/>
<dbReference type="RefSeq" id="WP_092992843.1">
    <property type="nucleotide sequence ID" value="NZ_FMWD01000002.1"/>
</dbReference>
<evidence type="ECO:0000313" key="2">
    <source>
        <dbReference type="EMBL" id="SCZ52767.1"/>
    </source>
</evidence>
<accession>A0A1G5PTN1</accession>
<name>A0A1G5PTN1_9GAMM</name>
<dbReference type="InterPro" id="IPR038282">
    <property type="entry name" value="DUF2267_sf"/>
</dbReference>
<dbReference type="STRING" id="415747.SAMN03097708_00800"/>
<dbReference type="Pfam" id="PF10025">
    <property type="entry name" value="DUF2267"/>
    <property type="match status" value="1"/>
</dbReference>
<gene>
    <name evidence="2" type="ORF">SAMN03097708_00800</name>
</gene>
<evidence type="ECO:0000256" key="1">
    <source>
        <dbReference type="SAM" id="MobiDB-lite"/>
    </source>
</evidence>
<feature type="region of interest" description="Disordered" evidence="1">
    <location>
        <begin position="97"/>
        <end position="125"/>
    </location>
</feature>
<proteinExistence type="predicted"/>